<feature type="region of interest" description="Disordered" evidence="1">
    <location>
        <begin position="78"/>
        <end position="149"/>
    </location>
</feature>
<organism evidence="2 3">
    <name type="scientific">Rangifer tarandus platyrhynchus</name>
    <name type="common">Svalbard reindeer</name>
    <dbReference type="NCBI Taxonomy" id="3082113"/>
    <lineage>
        <taxon>Eukaryota</taxon>
        <taxon>Metazoa</taxon>
        <taxon>Chordata</taxon>
        <taxon>Craniata</taxon>
        <taxon>Vertebrata</taxon>
        <taxon>Euteleostomi</taxon>
        <taxon>Mammalia</taxon>
        <taxon>Eutheria</taxon>
        <taxon>Laurasiatheria</taxon>
        <taxon>Artiodactyla</taxon>
        <taxon>Ruminantia</taxon>
        <taxon>Pecora</taxon>
        <taxon>Cervidae</taxon>
        <taxon>Odocoileinae</taxon>
        <taxon>Rangifer</taxon>
    </lineage>
</organism>
<accession>A0ABN8XNV7</accession>
<dbReference type="Proteomes" id="UP001176941">
    <property type="component" value="Unassembled WGS sequence"/>
</dbReference>
<evidence type="ECO:0000256" key="1">
    <source>
        <dbReference type="SAM" id="MobiDB-lite"/>
    </source>
</evidence>
<protein>
    <submittedName>
        <fullName evidence="2">Uncharacterized protein</fullName>
    </submittedName>
</protein>
<feature type="compositionally biased region" description="Polar residues" evidence="1">
    <location>
        <begin position="78"/>
        <end position="87"/>
    </location>
</feature>
<gene>
    <name evidence="2" type="ORF">MRATA1EN1_LOCUS30927</name>
</gene>
<evidence type="ECO:0000313" key="2">
    <source>
        <dbReference type="EMBL" id="CAI9149309.1"/>
    </source>
</evidence>
<keyword evidence="3" id="KW-1185">Reference proteome</keyword>
<proteinExistence type="predicted"/>
<dbReference type="EMBL" id="CATKSN020000222">
    <property type="protein sequence ID" value="CAI9149309.1"/>
    <property type="molecule type" value="Genomic_DNA"/>
</dbReference>
<sequence>MRDVEVRTTTSGARISACAGGPDALRPCALATTKGAHEAVAAVAAAIGNDYNSKTMKRNPKWIERVYGPSYVTNDCGSRLTARNNNDSARRRRRGGRPVGCQRSCRRRRSSQGHGSSQRKDSKTQKSSPVPRRLAERDREDSESSDYDSLGEEWVYTPNVRLRLLVPPRRPPAPVGRHQNLREGREGRNRLDGTLHPVGWRYGASAVTRNLQGGPGYQKRIQRVSSAGKAKKLPRRYKRCAESAEQPRMRTTLQEQHSWALSSTSCEWPPARGHRAPIHSLRTPAAYAIRR</sequence>
<comment type="caution">
    <text evidence="2">The sequence shown here is derived from an EMBL/GenBank/DDBJ whole genome shotgun (WGS) entry which is preliminary data.</text>
</comment>
<reference evidence="2" key="1">
    <citation type="submission" date="2023-04" db="EMBL/GenBank/DDBJ databases">
        <authorList>
            <consortium name="ELIXIR-Norway"/>
        </authorList>
    </citation>
    <scope>NUCLEOTIDE SEQUENCE [LARGE SCALE GENOMIC DNA]</scope>
</reference>
<feature type="compositionally biased region" description="Basic and acidic residues" evidence="1">
    <location>
        <begin position="133"/>
        <end position="142"/>
    </location>
</feature>
<name>A0ABN8XNV7_RANTA</name>
<evidence type="ECO:0000313" key="3">
    <source>
        <dbReference type="Proteomes" id="UP001176941"/>
    </source>
</evidence>